<dbReference type="Gene3D" id="3.40.50.1010">
    <property type="entry name" value="5'-nuclease"/>
    <property type="match status" value="1"/>
</dbReference>
<comment type="caution">
    <text evidence="1">The sequence shown here is derived from an EMBL/GenBank/DDBJ whole genome shotgun (WGS) entry which is preliminary data.</text>
</comment>
<name>A0ABT7M471_9CYAN</name>
<sequence>MRTLYFDSTYIFKIQCNEFGTPEVRACAAHANCVASALHGRAEFISACHRKIRESSGTHGQLRAMLAQMQMETDQGALKWLPITAEMIAHVESVVQDAPASCYLRASDAIHLACAAQNGFQEIYSNDRHLLAAAPLFGLRGVNVIPQK</sequence>
<dbReference type="SUPFAM" id="SSF88723">
    <property type="entry name" value="PIN domain-like"/>
    <property type="match status" value="1"/>
</dbReference>
<evidence type="ECO:0000313" key="1">
    <source>
        <dbReference type="EMBL" id="MDL5057841.1"/>
    </source>
</evidence>
<accession>A0ABT7M471</accession>
<dbReference type="Proteomes" id="UP001230986">
    <property type="component" value="Unassembled WGS sequence"/>
</dbReference>
<evidence type="ECO:0000313" key="2">
    <source>
        <dbReference type="Proteomes" id="UP001230986"/>
    </source>
</evidence>
<organism evidence="1 2">
    <name type="scientific">Geitlerinema calcuttense NRMC-F 0142</name>
    <dbReference type="NCBI Taxonomy" id="2922238"/>
    <lineage>
        <taxon>Bacteria</taxon>
        <taxon>Bacillati</taxon>
        <taxon>Cyanobacteriota</taxon>
        <taxon>Cyanophyceae</taxon>
        <taxon>Geitlerinematales</taxon>
        <taxon>Geitlerinemataceae</taxon>
        <taxon>Geitlerinema</taxon>
    </lineage>
</organism>
<gene>
    <name evidence="1" type="ORF">QQ055_10305</name>
</gene>
<dbReference type="RefSeq" id="WP_284478346.1">
    <property type="nucleotide sequence ID" value="NZ_JASVEJ010000039.1"/>
</dbReference>
<dbReference type="InterPro" id="IPR029060">
    <property type="entry name" value="PIN-like_dom_sf"/>
</dbReference>
<dbReference type="CDD" id="cd09874">
    <property type="entry name" value="PIN_MT3492-like"/>
    <property type="match status" value="1"/>
</dbReference>
<protein>
    <submittedName>
        <fullName evidence="1">Type II toxin-antitoxin system VapC family toxin</fullName>
    </submittedName>
</protein>
<reference evidence="1 2" key="1">
    <citation type="submission" date="2023-06" db="EMBL/GenBank/DDBJ databases">
        <title>Whole genome sequence of Oscillatoria calcuttensis NRMC-F 0142.</title>
        <authorList>
            <person name="Shakena Fathima T."/>
            <person name="Muralitharan G."/>
            <person name="Thajuddin N."/>
        </authorList>
    </citation>
    <scope>NUCLEOTIDE SEQUENCE [LARGE SCALE GENOMIC DNA]</scope>
    <source>
        <strain evidence="1 2">NRMC-F 0142</strain>
    </source>
</reference>
<proteinExistence type="predicted"/>
<dbReference type="EMBL" id="JASVEJ010000039">
    <property type="protein sequence ID" value="MDL5057841.1"/>
    <property type="molecule type" value="Genomic_DNA"/>
</dbReference>
<keyword evidence="2" id="KW-1185">Reference proteome</keyword>